<evidence type="ECO:0000256" key="2">
    <source>
        <dbReference type="ARBA" id="ARBA00022527"/>
    </source>
</evidence>
<dbReference type="SMART" id="SM00220">
    <property type="entry name" value="S_TKc"/>
    <property type="match status" value="1"/>
</dbReference>
<proteinExistence type="inferred from homology"/>
<reference evidence="12 13" key="1">
    <citation type="journal article" date="2012" name="BMC Genomics">
        <title>Comparative genomics of the white-rot fungi, Phanerochaete carnosa and P. chrysosporium, to elucidate the genetic basis of the distinct wood types they colonize.</title>
        <authorList>
            <person name="Suzuki H."/>
            <person name="MacDonald J."/>
            <person name="Syed K."/>
            <person name="Salamov A."/>
            <person name="Hori C."/>
            <person name="Aerts A."/>
            <person name="Henrissat B."/>
            <person name="Wiebenga A."/>
            <person name="vanKuyk P.A."/>
            <person name="Barry K."/>
            <person name="Lindquist E."/>
            <person name="LaButti K."/>
            <person name="Lapidus A."/>
            <person name="Lucas S."/>
            <person name="Coutinho P."/>
            <person name="Gong Y."/>
            <person name="Samejima M."/>
            <person name="Mahadevan R."/>
            <person name="Abou-Zaid M."/>
            <person name="de Vries R.P."/>
            <person name="Igarashi K."/>
            <person name="Yadav J.S."/>
            <person name="Grigoriev I.V."/>
            <person name="Master E.R."/>
        </authorList>
    </citation>
    <scope>NUCLEOTIDE SEQUENCE [LARGE SCALE GENOMIC DNA]</scope>
    <source>
        <strain evidence="12 13">HHB-10118-sp</strain>
    </source>
</reference>
<dbReference type="PANTHER" id="PTHR47634">
    <property type="entry name" value="PROTEIN KINASE DOMAIN-CONTAINING PROTEIN-RELATED"/>
    <property type="match status" value="1"/>
</dbReference>
<dbReference type="GO" id="GO:0005524">
    <property type="term" value="F:ATP binding"/>
    <property type="evidence" value="ECO:0007669"/>
    <property type="project" value="UniProtKB-UniRule"/>
</dbReference>
<evidence type="ECO:0000256" key="4">
    <source>
        <dbReference type="ARBA" id="ARBA00022741"/>
    </source>
</evidence>
<keyword evidence="4 9" id="KW-0547">Nucleotide-binding</keyword>
<evidence type="ECO:0000256" key="3">
    <source>
        <dbReference type="ARBA" id="ARBA00022679"/>
    </source>
</evidence>
<keyword evidence="5" id="KW-0418">Kinase</keyword>
<evidence type="ECO:0000259" key="11">
    <source>
        <dbReference type="PROSITE" id="PS50011"/>
    </source>
</evidence>
<dbReference type="PANTHER" id="PTHR47634:SF9">
    <property type="entry name" value="PROTEIN KINASE DOMAIN-CONTAINING PROTEIN-RELATED"/>
    <property type="match status" value="1"/>
</dbReference>
<protein>
    <recommendedName>
        <fullName evidence="1">non-specific serine/threonine protein kinase</fullName>
        <ecNumber evidence="1">2.7.11.1</ecNumber>
    </recommendedName>
</protein>
<evidence type="ECO:0000256" key="9">
    <source>
        <dbReference type="PROSITE-ProRule" id="PRU10141"/>
    </source>
</evidence>
<keyword evidence="13" id="KW-1185">Reference proteome</keyword>
<dbReference type="PROSITE" id="PS50011">
    <property type="entry name" value="PROTEIN_KINASE_DOM"/>
    <property type="match status" value="1"/>
</dbReference>
<evidence type="ECO:0000256" key="8">
    <source>
        <dbReference type="ARBA" id="ARBA00048679"/>
    </source>
</evidence>
<dbReference type="KEGG" id="pco:PHACADRAFT_258927"/>
<evidence type="ECO:0000256" key="1">
    <source>
        <dbReference type="ARBA" id="ARBA00012513"/>
    </source>
</evidence>
<keyword evidence="3" id="KW-0808">Transferase</keyword>
<dbReference type="PROSITE" id="PS00107">
    <property type="entry name" value="PROTEIN_KINASE_ATP"/>
    <property type="match status" value="1"/>
</dbReference>
<dbReference type="EMBL" id="JH930473">
    <property type="protein sequence ID" value="EKM54810.1"/>
    <property type="molecule type" value="Genomic_DNA"/>
</dbReference>
<dbReference type="Gene3D" id="3.30.200.20">
    <property type="entry name" value="Phosphorylase Kinase, domain 1"/>
    <property type="match status" value="1"/>
</dbReference>
<dbReference type="Proteomes" id="UP000008370">
    <property type="component" value="Unassembled WGS sequence"/>
</dbReference>
<dbReference type="SUPFAM" id="SSF56112">
    <property type="entry name" value="Protein kinase-like (PK-like)"/>
    <property type="match status" value="1"/>
</dbReference>
<comment type="catalytic activity">
    <reaction evidence="7">
        <text>L-threonyl-[protein] + ATP = O-phospho-L-threonyl-[protein] + ADP + H(+)</text>
        <dbReference type="Rhea" id="RHEA:46608"/>
        <dbReference type="Rhea" id="RHEA-COMP:11060"/>
        <dbReference type="Rhea" id="RHEA-COMP:11605"/>
        <dbReference type="ChEBI" id="CHEBI:15378"/>
        <dbReference type="ChEBI" id="CHEBI:30013"/>
        <dbReference type="ChEBI" id="CHEBI:30616"/>
        <dbReference type="ChEBI" id="CHEBI:61977"/>
        <dbReference type="ChEBI" id="CHEBI:456216"/>
        <dbReference type="EC" id="2.7.11.1"/>
    </reaction>
</comment>
<feature type="binding site" evidence="9">
    <location>
        <position position="85"/>
    </location>
    <ligand>
        <name>ATP</name>
        <dbReference type="ChEBI" id="CHEBI:30616"/>
    </ligand>
</feature>
<keyword evidence="6 9" id="KW-0067">ATP-binding</keyword>
<dbReference type="OrthoDB" id="5979581at2759"/>
<dbReference type="GO" id="GO:0000245">
    <property type="term" value="P:spliceosomal complex assembly"/>
    <property type="evidence" value="ECO:0007669"/>
    <property type="project" value="TreeGrafter"/>
</dbReference>
<dbReference type="InterPro" id="IPR000719">
    <property type="entry name" value="Prot_kinase_dom"/>
</dbReference>
<dbReference type="RefSeq" id="XP_007397488.1">
    <property type="nucleotide sequence ID" value="XM_007397426.1"/>
</dbReference>
<dbReference type="GO" id="GO:0050684">
    <property type="term" value="P:regulation of mRNA processing"/>
    <property type="evidence" value="ECO:0007669"/>
    <property type="project" value="TreeGrafter"/>
</dbReference>
<gene>
    <name evidence="12" type="ORF">PHACADRAFT_258927</name>
</gene>
<evidence type="ECO:0000256" key="5">
    <source>
        <dbReference type="ARBA" id="ARBA00022777"/>
    </source>
</evidence>
<dbReference type="InterPro" id="IPR008271">
    <property type="entry name" value="Ser/Thr_kinase_AS"/>
</dbReference>
<accession>K5W6R2</accession>
<dbReference type="HOGENOM" id="CLU_000288_81_13_1"/>
<dbReference type="PROSITE" id="PS00108">
    <property type="entry name" value="PROTEIN_KINASE_ST"/>
    <property type="match status" value="1"/>
</dbReference>
<evidence type="ECO:0000313" key="13">
    <source>
        <dbReference type="Proteomes" id="UP000008370"/>
    </source>
</evidence>
<dbReference type="InterPro" id="IPR051334">
    <property type="entry name" value="SRPK"/>
</dbReference>
<organism evidence="12 13">
    <name type="scientific">Phanerochaete carnosa (strain HHB-10118-sp)</name>
    <name type="common">White-rot fungus</name>
    <name type="synonym">Peniophora carnosa</name>
    <dbReference type="NCBI Taxonomy" id="650164"/>
    <lineage>
        <taxon>Eukaryota</taxon>
        <taxon>Fungi</taxon>
        <taxon>Dikarya</taxon>
        <taxon>Basidiomycota</taxon>
        <taxon>Agaricomycotina</taxon>
        <taxon>Agaricomycetes</taxon>
        <taxon>Polyporales</taxon>
        <taxon>Phanerochaetaceae</taxon>
        <taxon>Phanerochaete</taxon>
    </lineage>
</organism>
<dbReference type="AlphaFoldDB" id="K5W6R2"/>
<comment type="similarity">
    <text evidence="10">Belongs to the protein kinase superfamily.</text>
</comment>
<evidence type="ECO:0000313" key="12">
    <source>
        <dbReference type="EMBL" id="EKM54810.1"/>
    </source>
</evidence>
<dbReference type="InterPro" id="IPR017441">
    <property type="entry name" value="Protein_kinase_ATP_BS"/>
</dbReference>
<comment type="catalytic activity">
    <reaction evidence="8">
        <text>L-seryl-[protein] + ATP = O-phospho-L-seryl-[protein] + ADP + H(+)</text>
        <dbReference type="Rhea" id="RHEA:17989"/>
        <dbReference type="Rhea" id="RHEA-COMP:9863"/>
        <dbReference type="Rhea" id="RHEA-COMP:11604"/>
        <dbReference type="ChEBI" id="CHEBI:15378"/>
        <dbReference type="ChEBI" id="CHEBI:29999"/>
        <dbReference type="ChEBI" id="CHEBI:30616"/>
        <dbReference type="ChEBI" id="CHEBI:83421"/>
        <dbReference type="ChEBI" id="CHEBI:456216"/>
        <dbReference type="EC" id="2.7.11.1"/>
    </reaction>
</comment>
<sequence length="403" mass="45053">MIVFIKSLANVFTNLFYGAPAVPDPEDLRATPVRERELADFYEGVPGEVLHGYKLQVKLGGGAHSTTWLTSSTNRRGSTQYRAAKLLSRDATQEVHRGIMLEVEAMKKLREHGDFPGLPMLHDDFEFLGGAHICLVMNVLGSDIGSFRRSADNKALPLNVVRTIMRQVTAATAYLHKCGIVHTDIKPDNILFHTSMGAQEIDSWLSNVGDETEVHPLPNNWATDCGPEEAEKIKVSLVDLGQCQWVGQTPTVQQFSAYSLRAPEVILQCDIGPGIDIWAIGCVVFEMLVGRWLFHPIAGDEDWTLEDDHLAKMMELTGEQFSARMLARSRLREQYFDDQGNLLRVEELYPVAIEDAMANYKILPQEEVGPAANFVRHCCRLDPEDRPTAETLVNHPWFSTGPP</sequence>
<evidence type="ECO:0000256" key="6">
    <source>
        <dbReference type="ARBA" id="ARBA00022840"/>
    </source>
</evidence>
<dbReference type="GeneID" id="18917248"/>
<evidence type="ECO:0000256" key="10">
    <source>
        <dbReference type="RuleBase" id="RU000304"/>
    </source>
</evidence>
<dbReference type="Gene3D" id="1.10.510.10">
    <property type="entry name" value="Transferase(Phosphotransferase) domain 1"/>
    <property type="match status" value="1"/>
</dbReference>
<dbReference type="InterPro" id="IPR011009">
    <property type="entry name" value="Kinase-like_dom_sf"/>
</dbReference>
<dbReference type="GO" id="GO:0004674">
    <property type="term" value="F:protein serine/threonine kinase activity"/>
    <property type="evidence" value="ECO:0007669"/>
    <property type="project" value="UniProtKB-KW"/>
</dbReference>
<feature type="domain" description="Protein kinase" evidence="11">
    <location>
        <begin position="53"/>
        <end position="398"/>
    </location>
</feature>
<name>K5W6R2_PHACS</name>
<dbReference type="Pfam" id="PF00069">
    <property type="entry name" value="Pkinase"/>
    <property type="match status" value="1"/>
</dbReference>
<keyword evidence="2 10" id="KW-0723">Serine/threonine-protein kinase</keyword>
<evidence type="ECO:0000256" key="7">
    <source>
        <dbReference type="ARBA" id="ARBA00047899"/>
    </source>
</evidence>
<dbReference type="InParanoid" id="K5W6R2"/>
<dbReference type="EC" id="2.7.11.1" evidence="1"/>